<dbReference type="InterPro" id="IPR003660">
    <property type="entry name" value="HAMP_dom"/>
</dbReference>
<dbReference type="CDD" id="cd18774">
    <property type="entry name" value="PDC2_HK_sensor"/>
    <property type="match status" value="1"/>
</dbReference>
<dbReference type="InterPro" id="IPR052016">
    <property type="entry name" value="Bact_Sigma-Reg"/>
</dbReference>
<dbReference type="SUPFAM" id="SSF158472">
    <property type="entry name" value="HAMP domain-like"/>
    <property type="match status" value="1"/>
</dbReference>
<dbReference type="InterPro" id="IPR001932">
    <property type="entry name" value="PPM-type_phosphatase-like_dom"/>
</dbReference>
<keyword evidence="1 6" id="KW-0378">Hydrolase</keyword>
<feature type="domain" description="HAMP" evidence="4">
    <location>
        <begin position="337"/>
        <end position="389"/>
    </location>
</feature>
<dbReference type="GO" id="GO:0004722">
    <property type="term" value="F:protein serine/threonine phosphatase activity"/>
    <property type="evidence" value="ECO:0007669"/>
    <property type="project" value="UniProtKB-EC"/>
</dbReference>
<evidence type="ECO:0000256" key="3">
    <source>
        <dbReference type="SAM" id="Phobius"/>
    </source>
</evidence>
<evidence type="ECO:0000313" key="5">
    <source>
        <dbReference type="EMBL" id="MUI35144.1"/>
    </source>
</evidence>
<dbReference type="AlphaFoldDB" id="A0A072ZSM2"/>
<proteinExistence type="predicted"/>
<accession>A0A072ZSM2</accession>
<keyword evidence="2" id="KW-0175">Coiled coil</keyword>
<dbReference type="EMBL" id="CP136986">
    <property type="protein sequence ID" value="WOS78318.1"/>
    <property type="molecule type" value="Genomic_DNA"/>
</dbReference>
<evidence type="ECO:0000313" key="7">
    <source>
        <dbReference type="Proteomes" id="UP000433532"/>
    </source>
</evidence>
<dbReference type="Proteomes" id="UP001297540">
    <property type="component" value="Chromosome"/>
</dbReference>
<reference evidence="6" key="2">
    <citation type="submission" date="2023-06" db="EMBL/GenBank/DDBJ databases">
        <authorList>
            <consortium name="Clinical and Environmental Microbiology Branch: Whole genome sequencing antimicrobial resistance pathogens in the healthcare setting"/>
        </authorList>
    </citation>
    <scope>NUCLEOTIDE SEQUENCE</scope>
    <source>
        <strain evidence="6">2021CK-01020</strain>
    </source>
</reference>
<dbReference type="SUPFAM" id="SSF81606">
    <property type="entry name" value="PP2C-like"/>
    <property type="match status" value="1"/>
</dbReference>
<evidence type="ECO:0000256" key="1">
    <source>
        <dbReference type="ARBA" id="ARBA00022801"/>
    </source>
</evidence>
<sequence>MAANWGLRGKSVVALLLACALALVPAVLLGWRAMDDIRTHFGLAYAKNFTLLHRQKILAPVSRELALSRRFAESVVTRDWLLKEDDPARRALFFREAEGYRGDFRDHAYFIIASGSQHYYFNDGSQPYSERPRYTLEAGDPEDAWYFNTLRNSAAYNINVNVDSKLNLTKVWFNLVIRDQGRPIGLAGSGLDLSGFLDDFIIAREPGVTPMIVGDDGAIQAHPDRRLIAYSSAAGGASERHRVFDLLDQPEQRDALREAMRLARAKAGSVHCLWAGLDGRQQLFAVAYIPQLRWYVLTAVDLHAAQVLDNRWLWPLAGTFLLLLVALLLGFAYAVERLLLRPLRSLKRSAKAIAAGRYDTPLPLARQDEIGSLSKAFASMADQVRRHTAELEDKVQERTQALEEANREMAAAQKKIGDSLDYASLIQRAILPDRQLSATLGEHHFILWKPRDVVGGDFYVYREQADGYLIGVVDCAGHGVPGALMTMLARAAIDHAIEAVGSRDPAAILGETDQAMRSMLSQEQIPQALATNMDAGLVWVDRRRRQLAFAGAKISLYASDGEEVQELKGARRAIGDKRRGDYRNIEVPLAPGWTFYLSTDGFLDQAGGEHGFGFGSRRFADMLRDHARQPLPEQAEAFVATLAEYQGEHPQRDDITILSFRFD</sequence>
<dbReference type="InterPro" id="IPR036457">
    <property type="entry name" value="PPM-type-like_dom_sf"/>
</dbReference>
<feature type="transmembrane region" description="Helical" evidence="3">
    <location>
        <begin position="312"/>
        <end position="335"/>
    </location>
</feature>
<dbReference type="EMBL" id="WOAD01000005">
    <property type="protein sequence ID" value="MUI35144.1"/>
    <property type="molecule type" value="Genomic_DNA"/>
</dbReference>
<dbReference type="PROSITE" id="PS50885">
    <property type="entry name" value="HAMP"/>
    <property type="match status" value="1"/>
</dbReference>
<dbReference type="GO" id="GO:0007165">
    <property type="term" value="P:signal transduction"/>
    <property type="evidence" value="ECO:0007669"/>
    <property type="project" value="InterPro"/>
</dbReference>
<evidence type="ECO:0000259" key="4">
    <source>
        <dbReference type="PROSITE" id="PS50885"/>
    </source>
</evidence>
<reference evidence="5 7" key="1">
    <citation type="submission" date="2019-11" db="EMBL/GenBank/DDBJ databases">
        <title>Genomes of ocular Pseudomonas aeruginosa isolates.</title>
        <authorList>
            <person name="Khan M."/>
            <person name="Rice S.A."/>
            <person name="Willcox M.D.P."/>
            <person name="Stapleton F."/>
        </authorList>
    </citation>
    <scope>NUCLEOTIDE SEQUENCE [LARGE SCALE GENOMIC DNA]</scope>
    <source>
        <strain evidence="5 7">PA221</strain>
    </source>
</reference>
<organism evidence="5 7">
    <name type="scientific">Pseudomonas aeruginosa</name>
    <dbReference type="NCBI Taxonomy" id="287"/>
    <lineage>
        <taxon>Bacteria</taxon>
        <taxon>Pseudomonadati</taxon>
        <taxon>Pseudomonadota</taxon>
        <taxon>Gammaproteobacteria</taxon>
        <taxon>Pseudomonadales</taxon>
        <taxon>Pseudomonadaceae</taxon>
        <taxon>Pseudomonas</taxon>
    </lineage>
</organism>
<dbReference type="PANTHER" id="PTHR43156">
    <property type="entry name" value="STAGE II SPORULATION PROTEIN E-RELATED"/>
    <property type="match status" value="1"/>
</dbReference>
<dbReference type="Gene3D" id="6.10.340.10">
    <property type="match status" value="1"/>
</dbReference>
<dbReference type="KEGG" id="paeb:NCGM1900_0165"/>
<keyword evidence="3" id="KW-1133">Transmembrane helix</keyword>
<dbReference type="GO" id="GO:0016020">
    <property type="term" value="C:membrane"/>
    <property type="evidence" value="ECO:0007669"/>
    <property type="project" value="InterPro"/>
</dbReference>
<evidence type="ECO:0000313" key="6">
    <source>
        <dbReference type="EMBL" id="WOS78318.1"/>
    </source>
</evidence>
<dbReference type="NCBIfam" id="NF038263">
    <property type="entry name" value="prot_phos_SiaA"/>
    <property type="match status" value="1"/>
</dbReference>
<evidence type="ECO:0000256" key="2">
    <source>
        <dbReference type="SAM" id="Coils"/>
    </source>
</evidence>
<keyword evidence="3" id="KW-0812">Transmembrane</keyword>
<keyword evidence="3" id="KW-0472">Membrane</keyword>
<name>A0A072ZSM2_PSEAI</name>
<reference evidence="6" key="3">
    <citation type="submission" date="2023-10" db="EMBL/GenBank/DDBJ databases">
        <title>Pathogen: clinical or host-associated sample.</title>
        <authorList>
            <person name="Hergert J."/>
            <person name="Casey R."/>
            <person name="Wagner J."/>
            <person name="Young E.L."/>
            <person name="Oakeson K.F."/>
        </authorList>
    </citation>
    <scope>NUCLEOTIDE SEQUENCE</scope>
    <source>
        <strain evidence="6">2021CK-01020</strain>
    </source>
</reference>
<dbReference type="PANTHER" id="PTHR43156:SF9">
    <property type="entry name" value="HAMP DOMAIN-CONTAINING PROTEIN"/>
    <property type="match status" value="1"/>
</dbReference>
<feature type="coiled-coil region" evidence="2">
    <location>
        <begin position="384"/>
        <end position="415"/>
    </location>
</feature>
<dbReference type="Pfam" id="PF07228">
    <property type="entry name" value="SpoIIE"/>
    <property type="match status" value="1"/>
</dbReference>
<dbReference type="Pfam" id="PF00672">
    <property type="entry name" value="HAMP"/>
    <property type="match status" value="1"/>
</dbReference>
<dbReference type="CDD" id="cd06225">
    <property type="entry name" value="HAMP"/>
    <property type="match status" value="1"/>
</dbReference>
<protein>
    <submittedName>
        <fullName evidence="6">Biofilm regulation protein phosphatase SiaA</fullName>
        <ecNumber evidence="6">3.1.3.16</ecNumber>
    </submittedName>
    <submittedName>
        <fullName evidence="5">SpoIIE family protein phosphatase</fullName>
    </submittedName>
</protein>
<dbReference type="Proteomes" id="UP000433532">
    <property type="component" value="Unassembled WGS sequence"/>
</dbReference>
<dbReference type="EC" id="3.1.3.16" evidence="6"/>
<dbReference type="RefSeq" id="WP_003083920.1">
    <property type="nucleotide sequence ID" value="NZ_AP014622.1"/>
</dbReference>
<dbReference type="SMART" id="SM00304">
    <property type="entry name" value="HAMP"/>
    <property type="match status" value="1"/>
</dbReference>
<gene>
    <name evidence="6" type="primary">siaA</name>
    <name evidence="5" type="ORF">GNQ48_09000</name>
    <name evidence="6" type="ORF">L4V69_04065</name>
</gene>
<dbReference type="Gene3D" id="3.60.40.10">
    <property type="entry name" value="PPM-type phosphatase domain"/>
    <property type="match status" value="1"/>
</dbReference>
<dbReference type="SMART" id="SM00331">
    <property type="entry name" value="PP2C_SIG"/>
    <property type="match status" value="1"/>
</dbReference>